<dbReference type="InterPro" id="IPR001932">
    <property type="entry name" value="PPM-type_phosphatase-like_dom"/>
</dbReference>
<proteinExistence type="predicted"/>
<dbReference type="EMBL" id="BOPF01000088">
    <property type="protein sequence ID" value="GIJ52457.1"/>
    <property type="molecule type" value="Genomic_DNA"/>
</dbReference>
<evidence type="ECO:0000259" key="1">
    <source>
        <dbReference type="Pfam" id="PF13672"/>
    </source>
</evidence>
<keyword evidence="3" id="KW-1185">Reference proteome</keyword>
<sequence>MDLRMATSPASSDHPNEDFAVATPKGLVLLDGAGLSGTTSGCKHGVAWYTQRLGTAILAGIAGGGQTLQQVLGMAIAETADLHRHTCDLNDPGTPSATVVIVRFEAEKVDYLVLADSVLLLQFRSGTPEVITDNRESLIGQRYRPEMDALPNGTPGHDDARRRYVEALRAHRNRPDGFWVAAADSDAAEQAITGTRPVSSIAELALLSDGATRLVDRFALASWQDLLASLRTAGPADVISRVREAELSDSKGDRWPRGKTHDDATVLYAADLSR</sequence>
<evidence type="ECO:0000313" key="3">
    <source>
        <dbReference type="Proteomes" id="UP000619260"/>
    </source>
</evidence>
<accession>A0A8J3YXF3</accession>
<dbReference type="Pfam" id="PF13672">
    <property type="entry name" value="PP2C_2"/>
    <property type="match status" value="1"/>
</dbReference>
<comment type="caution">
    <text evidence="2">The sequence shown here is derived from an EMBL/GenBank/DDBJ whole genome shotgun (WGS) entry which is preliminary data.</text>
</comment>
<organism evidence="2 3">
    <name type="scientific">Virgisporangium aliadipatigenens</name>
    <dbReference type="NCBI Taxonomy" id="741659"/>
    <lineage>
        <taxon>Bacteria</taxon>
        <taxon>Bacillati</taxon>
        <taxon>Actinomycetota</taxon>
        <taxon>Actinomycetes</taxon>
        <taxon>Micromonosporales</taxon>
        <taxon>Micromonosporaceae</taxon>
        <taxon>Virgisporangium</taxon>
    </lineage>
</organism>
<name>A0A8J3YXF3_9ACTN</name>
<feature type="domain" description="PPM-type phosphatase" evidence="1">
    <location>
        <begin position="10"/>
        <end position="233"/>
    </location>
</feature>
<dbReference type="AlphaFoldDB" id="A0A8J3YXF3"/>
<dbReference type="Proteomes" id="UP000619260">
    <property type="component" value="Unassembled WGS sequence"/>
</dbReference>
<evidence type="ECO:0000313" key="2">
    <source>
        <dbReference type="EMBL" id="GIJ52457.1"/>
    </source>
</evidence>
<gene>
    <name evidence="2" type="ORF">Val02_93430</name>
</gene>
<reference evidence="2" key="1">
    <citation type="submission" date="2021-01" db="EMBL/GenBank/DDBJ databases">
        <title>Whole genome shotgun sequence of Virgisporangium aliadipatigenens NBRC 105644.</title>
        <authorList>
            <person name="Komaki H."/>
            <person name="Tamura T."/>
        </authorList>
    </citation>
    <scope>NUCLEOTIDE SEQUENCE</scope>
    <source>
        <strain evidence="2">NBRC 105644</strain>
    </source>
</reference>
<protein>
    <recommendedName>
        <fullName evidence="1">PPM-type phosphatase domain-containing protein</fullName>
    </recommendedName>
</protein>